<dbReference type="EMBL" id="OZ019893">
    <property type="protein sequence ID" value="CAK9191763.1"/>
    <property type="molecule type" value="Genomic_DNA"/>
</dbReference>
<feature type="non-terminal residue" evidence="2">
    <location>
        <position position="80"/>
    </location>
</feature>
<keyword evidence="3" id="KW-1185">Reference proteome</keyword>
<evidence type="ECO:0000313" key="3">
    <source>
        <dbReference type="Proteomes" id="UP001497512"/>
    </source>
</evidence>
<gene>
    <name evidence="2" type="ORF">CSSPTR1EN2_LOCUS1553</name>
</gene>
<evidence type="ECO:0000256" key="1">
    <source>
        <dbReference type="SAM" id="MobiDB-lite"/>
    </source>
</evidence>
<accession>A0ABP0TBK2</accession>
<feature type="region of interest" description="Disordered" evidence="1">
    <location>
        <begin position="37"/>
        <end position="66"/>
    </location>
</feature>
<evidence type="ECO:0000313" key="2">
    <source>
        <dbReference type="EMBL" id="CAK9191763.1"/>
    </source>
</evidence>
<feature type="non-terminal residue" evidence="2">
    <location>
        <position position="1"/>
    </location>
</feature>
<proteinExistence type="predicted"/>
<protein>
    <submittedName>
        <fullName evidence="2">Uncharacterized protein</fullName>
    </submittedName>
</protein>
<name>A0ABP0TBK2_9BRYO</name>
<reference evidence="2 3" key="1">
    <citation type="submission" date="2024-02" db="EMBL/GenBank/DDBJ databases">
        <authorList>
            <consortium name="ELIXIR-Norway"/>
            <consortium name="Elixir Norway"/>
        </authorList>
    </citation>
    <scope>NUCLEOTIDE SEQUENCE [LARGE SCALE GENOMIC DNA]</scope>
</reference>
<sequence>NLDHHVRDDVLSEMCYYSSIVAWKDCANLTASSAATAASTSPSATSTSSAASAASTATSATPTVTSTRTARAFVPTSMLM</sequence>
<dbReference type="Proteomes" id="UP001497512">
    <property type="component" value="Chromosome 1"/>
</dbReference>
<organism evidence="2 3">
    <name type="scientific">Sphagnum troendelagicum</name>
    <dbReference type="NCBI Taxonomy" id="128251"/>
    <lineage>
        <taxon>Eukaryota</taxon>
        <taxon>Viridiplantae</taxon>
        <taxon>Streptophyta</taxon>
        <taxon>Embryophyta</taxon>
        <taxon>Bryophyta</taxon>
        <taxon>Sphagnophytina</taxon>
        <taxon>Sphagnopsida</taxon>
        <taxon>Sphagnales</taxon>
        <taxon>Sphagnaceae</taxon>
        <taxon>Sphagnum</taxon>
    </lineage>
</organism>